<dbReference type="OrthoDB" id="2969937at2"/>
<keyword evidence="2" id="KW-1185">Reference proteome</keyword>
<sequence>MEVMTYVLWVLLLMGSVMKNYMVSVSMPKTGQVMMANETGVNFFSYGEVSNKNESEVMSAIAVPFNNQNFSWVDTS</sequence>
<gene>
    <name evidence="1" type="ORF">ABE65_020465</name>
</gene>
<accession>A0A160IRL3</accession>
<proteinExistence type="predicted"/>
<evidence type="ECO:0000313" key="2">
    <source>
        <dbReference type="Proteomes" id="UP000076623"/>
    </source>
</evidence>
<dbReference type="Proteomes" id="UP000076623">
    <property type="component" value="Chromosome"/>
</dbReference>
<organism evidence="1 2">
    <name type="scientific">Fictibacillus phosphorivorans</name>
    <dbReference type="NCBI Taxonomy" id="1221500"/>
    <lineage>
        <taxon>Bacteria</taxon>
        <taxon>Bacillati</taxon>
        <taxon>Bacillota</taxon>
        <taxon>Bacilli</taxon>
        <taxon>Bacillales</taxon>
        <taxon>Fictibacillaceae</taxon>
        <taxon>Fictibacillus</taxon>
    </lineage>
</organism>
<dbReference type="AlphaFoldDB" id="A0A160IRL3"/>
<evidence type="ECO:0000313" key="1">
    <source>
        <dbReference type="EMBL" id="ANC79046.1"/>
    </source>
</evidence>
<dbReference type="RefSeq" id="WP_066399160.1">
    <property type="nucleotide sequence ID" value="NZ_CP015378.1"/>
</dbReference>
<dbReference type="KEGG" id="fpn:ABE65_020465"/>
<protein>
    <submittedName>
        <fullName evidence="1">Uncharacterized protein</fullName>
    </submittedName>
</protein>
<dbReference type="EMBL" id="CP015378">
    <property type="protein sequence ID" value="ANC79046.1"/>
    <property type="molecule type" value="Genomic_DNA"/>
</dbReference>
<name>A0A160IRL3_9BACL</name>
<reference evidence="1 2" key="1">
    <citation type="submission" date="2016-04" db="EMBL/GenBank/DDBJ databases">
        <title>Complete genome sequence of Fictibacillus phosphorivorans G25-29, a strain toxic to nematodes.</title>
        <authorList>
            <person name="Zheng Z."/>
        </authorList>
    </citation>
    <scope>NUCLEOTIDE SEQUENCE [LARGE SCALE GENOMIC DNA]</scope>
    <source>
        <strain evidence="1 2">G25-29</strain>
    </source>
</reference>